<evidence type="ECO:0000256" key="4">
    <source>
        <dbReference type="ARBA" id="ARBA00022801"/>
    </source>
</evidence>
<evidence type="ECO:0000259" key="8">
    <source>
        <dbReference type="Pfam" id="PF02272"/>
    </source>
</evidence>
<evidence type="ECO:0000256" key="3">
    <source>
        <dbReference type="ARBA" id="ARBA00022722"/>
    </source>
</evidence>
<dbReference type="OrthoDB" id="9809852at2"/>
<evidence type="ECO:0000256" key="6">
    <source>
        <dbReference type="SAM" id="MobiDB-lite"/>
    </source>
</evidence>
<keyword evidence="5 10" id="KW-0269">Exonuclease</keyword>
<feature type="domain" description="RecJ OB" evidence="9">
    <location>
        <begin position="486"/>
        <end position="588"/>
    </location>
</feature>
<protein>
    <recommendedName>
        <fullName evidence="2">Single-stranded-DNA-specific exonuclease RecJ</fullName>
    </recommendedName>
</protein>
<sequence length="596" mass="63891">MSSRLALTKPRPAPSEAPRPAPPPLVLRGMSCEAGDLRDRAGALGVGPHAVALMLRRGVTGPEAQARLLRPRLADLRAPTGMAGFEPALELLQTAQQRRMRIGVFGDYDVDGVTTTAILTTYLEALGIDVVARAASREGGYGFQLADARALREAGAQVVLTGDCGTSDHEALAWLEGQGVPTAVIDHHQVPERMPPARALLNPHQPGCDFPFKGLCSAGVAFYLCASLRSAIAKKTGSALPDPRAWLDLVALGTICDMVPLVDENRILVRHGLGVLASRRRPGLRALLESAGVGEDDPIDETHLGFRLGPRLNAPGRLGPAEPSLLLLRARSSAEARAMAERVEHFNIHRREHQDAIVREALAILAADPRTPERRGIVVAGESWLHGIVGIAAAGVVAQYRRPALVLAVDRARNEARGSARTAGDVDVHAALRACAPYLRRYGGHRAAAGVSVDPAQIPALVEAFDAAVAEQIRERQLGEPAVEHDGVLPFEAIDEPLLVDLEQLAPYGVGFAPPRFLCEDAVIERVRVLKGRHLSMALRQGRVGFEAIAFGQAAAHPNLAPGERVAFLFAPLRSSFRGRVRLQLMVESMWPARGF</sequence>
<keyword evidence="3" id="KW-0540">Nuclease</keyword>
<dbReference type="Proteomes" id="UP000199400">
    <property type="component" value="Unassembled WGS sequence"/>
</dbReference>
<gene>
    <name evidence="10" type="ORF">SAMN02745121_00414</name>
</gene>
<dbReference type="EMBL" id="FOMX01000002">
    <property type="protein sequence ID" value="SFD52256.1"/>
    <property type="molecule type" value="Genomic_DNA"/>
</dbReference>
<organism evidence="10 11">
    <name type="scientific">Nannocystis exedens</name>
    <dbReference type="NCBI Taxonomy" id="54"/>
    <lineage>
        <taxon>Bacteria</taxon>
        <taxon>Pseudomonadati</taxon>
        <taxon>Myxococcota</taxon>
        <taxon>Polyangia</taxon>
        <taxon>Nannocystales</taxon>
        <taxon>Nannocystaceae</taxon>
        <taxon>Nannocystis</taxon>
    </lineage>
</organism>
<reference evidence="11" key="1">
    <citation type="submission" date="2016-10" db="EMBL/GenBank/DDBJ databases">
        <authorList>
            <person name="Varghese N."/>
            <person name="Submissions S."/>
        </authorList>
    </citation>
    <scope>NUCLEOTIDE SEQUENCE [LARGE SCALE GENOMIC DNA]</scope>
    <source>
        <strain evidence="11">ATCC 25963</strain>
    </source>
</reference>
<dbReference type="GO" id="GO:0003676">
    <property type="term" value="F:nucleic acid binding"/>
    <property type="evidence" value="ECO:0007669"/>
    <property type="project" value="InterPro"/>
</dbReference>
<evidence type="ECO:0000313" key="10">
    <source>
        <dbReference type="EMBL" id="SFD52256.1"/>
    </source>
</evidence>
<keyword evidence="11" id="KW-1185">Reference proteome</keyword>
<dbReference type="STRING" id="54.SAMN02745121_00414"/>
<dbReference type="SUPFAM" id="SSF64182">
    <property type="entry name" value="DHH phosphoesterases"/>
    <property type="match status" value="1"/>
</dbReference>
<evidence type="ECO:0000256" key="1">
    <source>
        <dbReference type="ARBA" id="ARBA00005915"/>
    </source>
</evidence>
<keyword evidence="4" id="KW-0378">Hydrolase</keyword>
<evidence type="ECO:0000259" key="7">
    <source>
        <dbReference type="Pfam" id="PF01368"/>
    </source>
</evidence>
<evidence type="ECO:0000313" key="11">
    <source>
        <dbReference type="Proteomes" id="UP000199400"/>
    </source>
</evidence>
<dbReference type="AlphaFoldDB" id="A0A1I1T0U5"/>
<feature type="domain" description="DHHA1" evidence="8">
    <location>
        <begin position="378"/>
        <end position="470"/>
    </location>
</feature>
<dbReference type="PANTHER" id="PTHR30255">
    <property type="entry name" value="SINGLE-STRANDED-DNA-SPECIFIC EXONUCLEASE RECJ"/>
    <property type="match status" value="1"/>
</dbReference>
<feature type="domain" description="DDH" evidence="7">
    <location>
        <begin position="101"/>
        <end position="254"/>
    </location>
</feature>
<proteinExistence type="inferred from homology"/>
<dbReference type="Gene3D" id="3.90.1640.30">
    <property type="match status" value="1"/>
</dbReference>
<feature type="compositionally biased region" description="Pro residues" evidence="6">
    <location>
        <begin position="11"/>
        <end position="24"/>
    </location>
</feature>
<dbReference type="InterPro" id="IPR001667">
    <property type="entry name" value="DDH_dom"/>
</dbReference>
<dbReference type="NCBIfam" id="TIGR00644">
    <property type="entry name" value="recJ"/>
    <property type="match status" value="1"/>
</dbReference>
<accession>A0A1I1T0U5</accession>
<dbReference type="PANTHER" id="PTHR30255:SF2">
    <property type="entry name" value="SINGLE-STRANDED-DNA-SPECIFIC EXONUCLEASE RECJ"/>
    <property type="match status" value="1"/>
</dbReference>
<name>A0A1I1T0U5_9BACT</name>
<dbReference type="InterPro" id="IPR041122">
    <property type="entry name" value="RecJ_OB"/>
</dbReference>
<dbReference type="GO" id="GO:0006310">
    <property type="term" value="P:DNA recombination"/>
    <property type="evidence" value="ECO:0007669"/>
    <property type="project" value="InterPro"/>
</dbReference>
<dbReference type="GO" id="GO:0006281">
    <property type="term" value="P:DNA repair"/>
    <property type="evidence" value="ECO:0007669"/>
    <property type="project" value="InterPro"/>
</dbReference>
<evidence type="ECO:0000256" key="5">
    <source>
        <dbReference type="ARBA" id="ARBA00022839"/>
    </source>
</evidence>
<dbReference type="InterPro" id="IPR038763">
    <property type="entry name" value="DHH_sf"/>
</dbReference>
<dbReference type="Gene3D" id="3.10.310.30">
    <property type="match status" value="1"/>
</dbReference>
<evidence type="ECO:0000259" key="9">
    <source>
        <dbReference type="Pfam" id="PF17768"/>
    </source>
</evidence>
<comment type="similarity">
    <text evidence="1">Belongs to the RecJ family.</text>
</comment>
<dbReference type="Pfam" id="PF01368">
    <property type="entry name" value="DHH"/>
    <property type="match status" value="1"/>
</dbReference>
<dbReference type="InterPro" id="IPR004610">
    <property type="entry name" value="RecJ"/>
</dbReference>
<evidence type="ECO:0000256" key="2">
    <source>
        <dbReference type="ARBA" id="ARBA00019841"/>
    </source>
</evidence>
<dbReference type="GO" id="GO:0008409">
    <property type="term" value="F:5'-3' exonuclease activity"/>
    <property type="evidence" value="ECO:0007669"/>
    <property type="project" value="InterPro"/>
</dbReference>
<dbReference type="InterPro" id="IPR051673">
    <property type="entry name" value="SSDNA_exonuclease_RecJ"/>
</dbReference>
<dbReference type="Pfam" id="PF17768">
    <property type="entry name" value="RecJ_OB"/>
    <property type="match status" value="1"/>
</dbReference>
<dbReference type="Pfam" id="PF02272">
    <property type="entry name" value="DHHA1"/>
    <property type="match status" value="1"/>
</dbReference>
<dbReference type="InterPro" id="IPR003156">
    <property type="entry name" value="DHHA1_dom"/>
</dbReference>
<feature type="region of interest" description="Disordered" evidence="6">
    <location>
        <begin position="1"/>
        <end position="24"/>
    </location>
</feature>